<dbReference type="InterPro" id="IPR015615">
    <property type="entry name" value="TGF-beta-rel"/>
</dbReference>
<feature type="signal peptide" evidence="11">
    <location>
        <begin position="1"/>
        <end position="18"/>
    </location>
</feature>
<dbReference type="AlphaFoldDB" id="A0AAV6RDQ2"/>
<dbReference type="PROSITE" id="PS51362">
    <property type="entry name" value="TGF_BETA_2"/>
    <property type="match status" value="1"/>
</dbReference>
<keyword evidence="14" id="KW-1185">Reference proteome</keyword>
<comment type="subcellular location">
    <subcellularLocation>
        <location evidence="2">Secreted</location>
    </subcellularLocation>
</comment>
<evidence type="ECO:0000313" key="14">
    <source>
        <dbReference type="Proteomes" id="UP000693946"/>
    </source>
</evidence>
<evidence type="ECO:0000256" key="4">
    <source>
        <dbReference type="ARBA" id="ARBA00019280"/>
    </source>
</evidence>
<evidence type="ECO:0000259" key="12">
    <source>
        <dbReference type="PROSITE" id="PS51362"/>
    </source>
</evidence>
<evidence type="ECO:0000256" key="9">
    <source>
        <dbReference type="PIRNR" id="PIRNR037328"/>
    </source>
</evidence>
<dbReference type="Proteomes" id="UP000693946">
    <property type="component" value="Linkage Group LG2"/>
</dbReference>
<dbReference type="PROSITE" id="PS51257">
    <property type="entry name" value="PROKAR_LIPOPROTEIN"/>
    <property type="match status" value="1"/>
</dbReference>
<sequence length="334" mass="37265">MVCRVLLLSLALTLACSGEELSRKEALVWFKGRVLEGLGLDEPPLTPLRGPNVDGVRHVRRRADRASRTTRGNCQTGPNQEKTQIILFPSFDSNCARSDSREETTKGLFTYYFQPSTNVQAAVVTSANFWFYTGREATVNNSAPLFILTSTWQLVPPAERSSDGWSTYHLEETMLTSVAEGPFLLQVRCLACQCHANEPDKMPFLDLRTRPRSARSARHASLNIPWSPLAINLLQRPSQERPEHSDCQRAKVEISFEELGWDNWIVHPAVLNFFYCHGNCSAPDRSTAALGITQCCAPAPGSMRSLRVTTTSDGGHSFKYETLPNIIPEQCTCM</sequence>
<evidence type="ECO:0000256" key="6">
    <source>
        <dbReference type="ARBA" id="ARBA00022685"/>
    </source>
</evidence>
<dbReference type="FunFam" id="2.10.90.10:FF:000061">
    <property type="entry name" value="Inhibin alpha chain"/>
    <property type="match status" value="1"/>
</dbReference>
<evidence type="ECO:0000256" key="7">
    <source>
        <dbReference type="ARBA" id="ARBA00022729"/>
    </source>
</evidence>
<organism evidence="13 14">
    <name type="scientific">Solea senegalensis</name>
    <name type="common">Senegalese sole</name>
    <dbReference type="NCBI Taxonomy" id="28829"/>
    <lineage>
        <taxon>Eukaryota</taxon>
        <taxon>Metazoa</taxon>
        <taxon>Chordata</taxon>
        <taxon>Craniata</taxon>
        <taxon>Vertebrata</taxon>
        <taxon>Euteleostomi</taxon>
        <taxon>Actinopterygii</taxon>
        <taxon>Neopterygii</taxon>
        <taxon>Teleostei</taxon>
        <taxon>Neoteleostei</taxon>
        <taxon>Acanthomorphata</taxon>
        <taxon>Carangaria</taxon>
        <taxon>Pleuronectiformes</taxon>
        <taxon>Pleuronectoidei</taxon>
        <taxon>Soleidae</taxon>
        <taxon>Solea</taxon>
    </lineage>
</organism>
<dbReference type="InterPro" id="IPR001839">
    <property type="entry name" value="TGF-b_C"/>
</dbReference>
<feature type="chain" id="PRO_5043820751" description="Inhibin alpha chain" evidence="11">
    <location>
        <begin position="19"/>
        <end position="334"/>
    </location>
</feature>
<evidence type="ECO:0000256" key="11">
    <source>
        <dbReference type="SAM" id="SignalP"/>
    </source>
</evidence>
<comment type="similarity">
    <text evidence="3 10">Belongs to the TGF-beta family.</text>
</comment>
<keyword evidence="9" id="KW-0372">Hormone</keyword>
<reference evidence="13 14" key="1">
    <citation type="journal article" date="2021" name="Sci. Rep.">
        <title>Chromosome anchoring in Senegalese sole (Solea senegalensis) reveals sex-associated markers and genome rearrangements in flatfish.</title>
        <authorList>
            <person name="Guerrero-Cozar I."/>
            <person name="Gomez-Garrido J."/>
            <person name="Berbel C."/>
            <person name="Martinez-Blanch J.F."/>
            <person name="Alioto T."/>
            <person name="Claros M.G."/>
            <person name="Gagnaire P.A."/>
            <person name="Manchado M."/>
        </authorList>
    </citation>
    <scope>NUCLEOTIDE SEQUENCE [LARGE SCALE GENOMIC DNA]</scope>
    <source>
        <strain evidence="13">Sse05_10M</strain>
    </source>
</reference>
<comment type="function">
    <text evidence="1">Inhibins and activins inhibit and activate, respectively, the secretion of follitropin by the pituitary gland. Inhibins/activins are involved in regulating a number of diverse functions such as hypothalamic and pituitary hormone secretion, gonadal hormone secretion, germ cell development and maturation, erythroid differentiation, insulin secretion, nerve cell survival, embryonic axial development or bone growth, depending on their subunit composition. Inhibins appear to oppose the functions of activins.</text>
</comment>
<keyword evidence="5 9" id="KW-0964">Secreted</keyword>
<keyword evidence="6" id="KW-0165">Cleavage on pair of basic residues</keyword>
<evidence type="ECO:0000256" key="3">
    <source>
        <dbReference type="ARBA" id="ARBA00006656"/>
    </source>
</evidence>
<evidence type="ECO:0000256" key="8">
    <source>
        <dbReference type="ARBA" id="ARBA00023180"/>
    </source>
</evidence>
<dbReference type="GO" id="GO:0005125">
    <property type="term" value="F:cytokine activity"/>
    <property type="evidence" value="ECO:0007669"/>
    <property type="project" value="TreeGrafter"/>
</dbReference>
<feature type="domain" description="TGF-beta family profile" evidence="12">
    <location>
        <begin position="215"/>
        <end position="334"/>
    </location>
</feature>
<dbReference type="PIRSF" id="PIRSF037328">
    <property type="entry name" value="Inhibin_alpha_subunit"/>
    <property type="match status" value="1"/>
</dbReference>
<evidence type="ECO:0000256" key="10">
    <source>
        <dbReference type="RuleBase" id="RU000354"/>
    </source>
</evidence>
<protein>
    <recommendedName>
        <fullName evidence="4 9">Inhibin alpha chain</fullName>
    </recommendedName>
</protein>
<evidence type="ECO:0000256" key="2">
    <source>
        <dbReference type="ARBA" id="ARBA00004613"/>
    </source>
</evidence>
<dbReference type="GO" id="GO:0008083">
    <property type="term" value="F:growth factor activity"/>
    <property type="evidence" value="ECO:0007669"/>
    <property type="project" value="UniProtKB-KW"/>
</dbReference>
<dbReference type="SMART" id="SM00204">
    <property type="entry name" value="TGFB"/>
    <property type="match status" value="1"/>
</dbReference>
<dbReference type="PANTHER" id="PTHR11848">
    <property type="entry name" value="TGF-BETA FAMILY"/>
    <property type="match status" value="1"/>
</dbReference>
<evidence type="ECO:0000313" key="13">
    <source>
        <dbReference type="EMBL" id="KAG7502422.1"/>
    </source>
</evidence>
<proteinExistence type="inferred from homology"/>
<accession>A0AAV6RDQ2</accession>
<keyword evidence="7 11" id="KW-0732">Signal</keyword>
<gene>
    <name evidence="13" type="ORF">JOB18_019487</name>
</gene>
<comment type="caution">
    <text evidence="13">The sequence shown here is derived from an EMBL/GenBank/DDBJ whole genome shotgun (WGS) entry which is preliminary data.</text>
</comment>
<dbReference type="InterPro" id="IPR017175">
    <property type="entry name" value="Inhibin_asu"/>
</dbReference>
<keyword evidence="8" id="KW-0325">Glycoprotein</keyword>
<dbReference type="GO" id="GO:0005615">
    <property type="term" value="C:extracellular space"/>
    <property type="evidence" value="ECO:0007669"/>
    <property type="project" value="TreeGrafter"/>
</dbReference>
<dbReference type="PANTHER" id="PTHR11848:SF117">
    <property type="entry name" value="INHIBIN ALPHA CHAIN"/>
    <property type="match status" value="1"/>
</dbReference>
<keyword evidence="9 10" id="KW-0339">Growth factor</keyword>
<evidence type="ECO:0000256" key="1">
    <source>
        <dbReference type="ARBA" id="ARBA00002588"/>
    </source>
</evidence>
<name>A0AAV6RDQ2_SOLSE</name>
<evidence type="ECO:0000256" key="5">
    <source>
        <dbReference type="ARBA" id="ARBA00022525"/>
    </source>
</evidence>
<dbReference type="Pfam" id="PF00019">
    <property type="entry name" value="TGF_beta"/>
    <property type="match status" value="1"/>
</dbReference>
<dbReference type="EMBL" id="JAGKHQ010000012">
    <property type="protein sequence ID" value="KAG7502422.1"/>
    <property type="molecule type" value="Genomic_DNA"/>
</dbReference>